<dbReference type="AlphaFoldDB" id="A0A4Z1IDY0"/>
<gene>
    <name evidence="1" type="ORF">BCON_0042g00250</name>
</gene>
<comment type="caution">
    <text evidence="1">The sequence shown here is derived from an EMBL/GenBank/DDBJ whole genome shotgun (WGS) entry which is preliminary data.</text>
</comment>
<name>A0A4Z1IDY0_9HELO</name>
<sequence length="362" mass="41750">MARNTQTARTDAVVMAEKKSTAHNDAVTHKQRKSTPPALLGIPPEIIRMIAELLPENYAACLTLCSRSMKEILGDRYLKAMKNPPNQQFDFCRKVEVKFVALLARDLPQHFACFECARIHRTRTIKWPNNIKDHLGCVHCTRNRQNIYCLKFLSPFEIYFPQIYLAMKQHRSGIDIGFSLEAFRHLEVTHDQSTNITTLMSVDARFVSNELLLRSQTWILVPRSQKDRIIEKLAADRLSTRFCKHSARSSLEVMVSELVRNKLSHTRTLQCPHCWMDFVIHLKRCGERGIAVVITRWINLGAGIDPKDWKWQCHIGSKGLRHKQPPINIRKAFEDQEGLSVEEFNSGNQVKLLSERKNQPSN</sequence>
<reference evidence="1 2" key="1">
    <citation type="submission" date="2017-12" db="EMBL/GenBank/DDBJ databases">
        <title>Comparative genomics of Botrytis spp.</title>
        <authorList>
            <person name="Valero-Jimenez C.A."/>
            <person name="Tapia P."/>
            <person name="Veloso J."/>
            <person name="Silva-Moreno E."/>
            <person name="Staats M."/>
            <person name="Valdes J.H."/>
            <person name="Van Kan J.A.L."/>
        </authorList>
    </citation>
    <scope>NUCLEOTIDE SEQUENCE [LARGE SCALE GENOMIC DNA]</scope>
    <source>
        <strain evidence="1 2">MUCL11595</strain>
    </source>
</reference>
<dbReference type="EMBL" id="PQXN01000042">
    <property type="protein sequence ID" value="TGO59658.1"/>
    <property type="molecule type" value="Genomic_DNA"/>
</dbReference>
<evidence type="ECO:0000313" key="2">
    <source>
        <dbReference type="Proteomes" id="UP000297527"/>
    </source>
</evidence>
<evidence type="ECO:0008006" key="3">
    <source>
        <dbReference type="Google" id="ProtNLM"/>
    </source>
</evidence>
<accession>A0A4Z1IDY0</accession>
<dbReference type="OrthoDB" id="3766406at2759"/>
<protein>
    <recommendedName>
        <fullName evidence="3">F-box domain-containing protein</fullName>
    </recommendedName>
</protein>
<evidence type="ECO:0000313" key="1">
    <source>
        <dbReference type="EMBL" id="TGO59658.1"/>
    </source>
</evidence>
<dbReference type="Proteomes" id="UP000297527">
    <property type="component" value="Unassembled WGS sequence"/>
</dbReference>
<organism evidence="1 2">
    <name type="scientific">Botryotinia convoluta</name>
    <dbReference type="NCBI Taxonomy" id="54673"/>
    <lineage>
        <taxon>Eukaryota</taxon>
        <taxon>Fungi</taxon>
        <taxon>Dikarya</taxon>
        <taxon>Ascomycota</taxon>
        <taxon>Pezizomycotina</taxon>
        <taxon>Leotiomycetes</taxon>
        <taxon>Helotiales</taxon>
        <taxon>Sclerotiniaceae</taxon>
        <taxon>Botryotinia</taxon>
    </lineage>
</organism>
<proteinExistence type="predicted"/>
<keyword evidence="2" id="KW-1185">Reference proteome</keyword>